<evidence type="ECO:0000256" key="3">
    <source>
        <dbReference type="ARBA" id="ARBA00022630"/>
    </source>
</evidence>
<gene>
    <name evidence="6" type="ORF">I6N95_13080</name>
</gene>
<organism evidence="6 7">
    <name type="scientific">Vagococcus allomyrinae</name>
    <dbReference type="NCBI Taxonomy" id="2794353"/>
    <lineage>
        <taxon>Bacteria</taxon>
        <taxon>Bacillati</taxon>
        <taxon>Bacillota</taxon>
        <taxon>Bacilli</taxon>
        <taxon>Lactobacillales</taxon>
        <taxon>Enterococcaceae</taxon>
        <taxon>Vagococcus</taxon>
    </lineage>
</organism>
<dbReference type="EMBL" id="JAEEGA010000008">
    <property type="protein sequence ID" value="MBP1041947.1"/>
    <property type="molecule type" value="Genomic_DNA"/>
</dbReference>
<keyword evidence="3" id="KW-0285">Flavoprotein</keyword>
<dbReference type="Proteomes" id="UP000674938">
    <property type="component" value="Unassembled WGS sequence"/>
</dbReference>
<comment type="caution">
    <text evidence="6">The sequence shown here is derived from an EMBL/GenBank/DDBJ whole genome shotgun (WGS) entry which is preliminary data.</text>
</comment>
<feature type="domain" description="FAD dependent oxidoreductase" evidence="5">
    <location>
        <begin position="2"/>
        <end position="347"/>
    </location>
</feature>
<dbReference type="SUPFAM" id="SSF51905">
    <property type="entry name" value="FAD/NAD(P)-binding domain"/>
    <property type="match status" value="1"/>
</dbReference>
<name>A0A940P5U5_9ENTE</name>
<protein>
    <submittedName>
        <fullName evidence="6">FAD-binding oxidoreductase</fullName>
    </submittedName>
</protein>
<keyword evidence="7" id="KW-1185">Reference proteome</keyword>
<reference evidence="6" key="1">
    <citation type="submission" date="2020-12" db="EMBL/GenBank/DDBJ databases">
        <title>Vagococcus allomyrinae sp. nov. and Enterococcus lavae sp. nov., isolated from the larvae of Allomyrina dichotoma.</title>
        <authorList>
            <person name="Lee S.D."/>
        </authorList>
    </citation>
    <scope>NUCLEOTIDE SEQUENCE</scope>
    <source>
        <strain evidence="6">BWB3-3</strain>
    </source>
</reference>
<dbReference type="PANTHER" id="PTHR13847:SF286">
    <property type="entry name" value="D-AMINO ACID DEHYDROGENASE"/>
    <property type="match status" value="1"/>
</dbReference>
<dbReference type="AlphaFoldDB" id="A0A940P5U5"/>
<dbReference type="InterPro" id="IPR036188">
    <property type="entry name" value="FAD/NAD-bd_sf"/>
</dbReference>
<dbReference type="InterPro" id="IPR006076">
    <property type="entry name" value="FAD-dep_OxRdtase"/>
</dbReference>
<comment type="similarity">
    <text evidence="2">Belongs to the DadA oxidoreductase family.</text>
</comment>
<dbReference type="SUPFAM" id="SSF54373">
    <property type="entry name" value="FAD-linked reductases, C-terminal domain"/>
    <property type="match status" value="1"/>
</dbReference>
<evidence type="ECO:0000256" key="4">
    <source>
        <dbReference type="ARBA" id="ARBA00023002"/>
    </source>
</evidence>
<dbReference type="Gene3D" id="3.30.9.10">
    <property type="entry name" value="D-Amino Acid Oxidase, subunit A, domain 2"/>
    <property type="match status" value="1"/>
</dbReference>
<dbReference type="RefSeq" id="WP_209528665.1">
    <property type="nucleotide sequence ID" value="NZ_JAEEGA010000008.1"/>
</dbReference>
<dbReference type="Pfam" id="PF01266">
    <property type="entry name" value="DAO"/>
    <property type="match status" value="1"/>
</dbReference>
<dbReference type="Gene3D" id="3.50.50.60">
    <property type="entry name" value="FAD/NAD(P)-binding domain"/>
    <property type="match status" value="1"/>
</dbReference>
<dbReference type="PANTHER" id="PTHR13847">
    <property type="entry name" value="SARCOSINE DEHYDROGENASE-RELATED"/>
    <property type="match status" value="1"/>
</dbReference>
<keyword evidence="4" id="KW-0560">Oxidoreductase</keyword>
<evidence type="ECO:0000259" key="5">
    <source>
        <dbReference type="Pfam" id="PF01266"/>
    </source>
</evidence>
<dbReference type="GO" id="GO:0016491">
    <property type="term" value="F:oxidoreductase activity"/>
    <property type="evidence" value="ECO:0007669"/>
    <property type="project" value="UniProtKB-KW"/>
</dbReference>
<comment type="cofactor">
    <cofactor evidence="1">
        <name>FAD</name>
        <dbReference type="ChEBI" id="CHEBI:57692"/>
    </cofactor>
</comment>
<evidence type="ECO:0000313" key="6">
    <source>
        <dbReference type="EMBL" id="MBP1041947.1"/>
    </source>
</evidence>
<evidence type="ECO:0000256" key="2">
    <source>
        <dbReference type="ARBA" id="ARBA00009410"/>
    </source>
</evidence>
<proteinExistence type="inferred from homology"/>
<evidence type="ECO:0000313" key="7">
    <source>
        <dbReference type="Proteomes" id="UP000674938"/>
    </source>
</evidence>
<sequence>MKIAVIGGGIVGATTSFYLAQAGDDVTLFDYKIGQATSAAAGIISPWLSQRRNQDWYQLARAGAKFYPTLMTDLNVPLESNIYQQVGTILFKNNQSLLDKLYKIALKRREEAPEIGEIILLTPAEIQEKFPVLTPNMNGLFVSGGARVDGRQLIDQLVKSFKLLGGNYHETLVSDLRPLQSGWLVKTKGITKEYDKIVLGTGAWLPNLLHPLGFSVDVRGQKGQLVEVKIDADTDNWPVVMPQGESDIIPFANGKILIGATHENEQFYDLTVDTQIVTDMVASIRELSPELANSEHLNVRVGTRAYTSDFLPFFGEIAELPGLFVASGLGSSGLTTGPIIGHTMASWLHNKETELKVDRYSPTNYIRKI</sequence>
<dbReference type="GO" id="GO:0005737">
    <property type="term" value="C:cytoplasm"/>
    <property type="evidence" value="ECO:0007669"/>
    <property type="project" value="TreeGrafter"/>
</dbReference>
<accession>A0A940P5U5</accession>
<evidence type="ECO:0000256" key="1">
    <source>
        <dbReference type="ARBA" id="ARBA00001974"/>
    </source>
</evidence>